<accession>A0A328HDL6</accession>
<proteinExistence type="predicted"/>
<feature type="transmembrane region" description="Helical" evidence="1">
    <location>
        <begin position="74"/>
        <end position="94"/>
    </location>
</feature>
<reference evidence="2 3" key="1">
    <citation type="submission" date="2018-04" db="EMBL/GenBank/DDBJ databases">
        <title>Bacteria isolated from cave deposits of Manipur.</title>
        <authorList>
            <person name="Sahoo D."/>
            <person name="Sarangthem I."/>
            <person name="Nandeibam J."/>
        </authorList>
    </citation>
    <scope>NUCLEOTIDE SEQUENCE [LARGE SCALE GENOMIC DNA]</scope>
    <source>
        <strain evidence="3">mrc11</strain>
    </source>
</reference>
<evidence type="ECO:0000313" key="2">
    <source>
        <dbReference type="EMBL" id="RAM35063.1"/>
    </source>
</evidence>
<dbReference type="RefSeq" id="WP_111905741.1">
    <property type="nucleotide sequence ID" value="NZ_QLNP01000105.1"/>
</dbReference>
<dbReference type="EMBL" id="QLNP01000105">
    <property type="protein sequence ID" value="RAM35063.1"/>
    <property type="molecule type" value="Genomic_DNA"/>
</dbReference>
<name>A0A328HDL6_ARTGO</name>
<keyword evidence="1" id="KW-0812">Transmembrane</keyword>
<keyword evidence="1" id="KW-0472">Membrane</keyword>
<organism evidence="2 3">
    <name type="scientific">Arthrobacter globiformis</name>
    <dbReference type="NCBI Taxonomy" id="1665"/>
    <lineage>
        <taxon>Bacteria</taxon>
        <taxon>Bacillati</taxon>
        <taxon>Actinomycetota</taxon>
        <taxon>Actinomycetes</taxon>
        <taxon>Micrococcales</taxon>
        <taxon>Micrococcaceae</taxon>
        <taxon>Arthrobacter</taxon>
    </lineage>
</organism>
<dbReference type="AlphaFoldDB" id="A0A328HDL6"/>
<evidence type="ECO:0000313" key="3">
    <source>
        <dbReference type="Proteomes" id="UP000249166"/>
    </source>
</evidence>
<sequence>MPPLAGGRHPQTAEHIRACAECASALHRQRQYIERLRTAAVPAASDELTARLLLRTQQLAMAPAPVARPSRMRLAGLAGGVAVVAAGAIGAGAYTVAGEPGQYAAGTASLYGQSGHSPGTDSRLAALRSSGWTCPELRAMGFRLVSASTTVLAGRPTVELRLTDGQHTARILEQHQGSPAAPSPVNPLTGHPAGSDGYVAADLPGATADGRVWVKAGPPWSAIYQTPRSTFTYVSDLPATSADDALPMLAAPGSMAGPGLAAGTDTAGNTSAAQESVVDRVERGLRKIARQLGL</sequence>
<protein>
    <submittedName>
        <fullName evidence="2">Anti-sigma factor</fullName>
    </submittedName>
</protein>
<evidence type="ECO:0000256" key="1">
    <source>
        <dbReference type="SAM" id="Phobius"/>
    </source>
</evidence>
<gene>
    <name evidence="2" type="ORF">DBZ45_20910</name>
</gene>
<keyword evidence="1" id="KW-1133">Transmembrane helix</keyword>
<dbReference type="Proteomes" id="UP000249166">
    <property type="component" value="Unassembled WGS sequence"/>
</dbReference>
<comment type="caution">
    <text evidence="2">The sequence shown here is derived from an EMBL/GenBank/DDBJ whole genome shotgun (WGS) entry which is preliminary data.</text>
</comment>
<dbReference type="OrthoDB" id="4930823at2"/>